<dbReference type="InterPro" id="IPR046357">
    <property type="entry name" value="PPIase_dom_sf"/>
</dbReference>
<keyword evidence="5" id="KW-1185">Reference proteome</keyword>
<proteinExistence type="predicted"/>
<dbReference type="EMBL" id="JAKEVY010000003">
    <property type="protein sequence ID" value="MCF1715742.1"/>
    <property type="molecule type" value="Genomic_DNA"/>
</dbReference>
<feature type="domain" description="PpiC" evidence="3">
    <location>
        <begin position="119"/>
        <end position="216"/>
    </location>
</feature>
<dbReference type="PROSITE" id="PS50198">
    <property type="entry name" value="PPIC_PPIASE_2"/>
    <property type="match status" value="2"/>
</dbReference>
<gene>
    <name evidence="4" type="ORF">L0U88_13975</name>
</gene>
<dbReference type="Proteomes" id="UP001200145">
    <property type="component" value="Unassembled WGS sequence"/>
</dbReference>
<evidence type="ECO:0000313" key="5">
    <source>
        <dbReference type="Proteomes" id="UP001200145"/>
    </source>
</evidence>
<keyword evidence="1 4" id="KW-0413">Isomerase</keyword>
<comment type="caution">
    <text evidence="4">The sequence shown here is derived from an EMBL/GenBank/DDBJ whole genome shotgun (WGS) entry which is preliminary data.</text>
</comment>
<dbReference type="PANTHER" id="PTHR47245:SF2">
    <property type="entry name" value="PEPTIDYL-PROLYL CIS-TRANS ISOMERASE HP_0175-RELATED"/>
    <property type="match status" value="1"/>
</dbReference>
<dbReference type="Pfam" id="PF00639">
    <property type="entry name" value="Rotamase"/>
    <property type="match status" value="2"/>
</dbReference>
<dbReference type="RefSeq" id="WP_234866691.1">
    <property type="nucleotide sequence ID" value="NZ_JAKEVY010000003.1"/>
</dbReference>
<dbReference type="PANTHER" id="PTHR47245">
    <property type="entry name" value="PEPTIDYLPROLYL ISOMERASE"/>
    <property type="match status" value="1"/>
</dbReference>
<dbReference type="InterPro" id="IPR000297">
    <property type="entry name" value="PPIase_PpiC"/>
</dbReference>
<keyword evidence="1" id="KW-0697">Rotamase</keyword>
<dbReference type="SUPFAM" id="SSF54534">
    <property type="entry name" value="FKBP-like"/>
    <property type="match status" value="2"/>
</dbReference>
<evidence type="ECO:0000313" key="4">
    <source>
        <dbReference type="EMBL" id="MCF1715742.1"/>
    </source>
</evidence>
<name>A0ABS9BJK8_9BACT</name>
<evidence type="ECO:0000259" key="3">
    <source>
        <dbReference type="PROSITE" id="PS50198"/>
    </source>
</evidence>
<dbReference type="GO" id="GO:0003755">
    <property type="term" value="F:peptidyl-prolyl cis-trans isomerase activity"/>
    <property type="evidence" value="ECO:0007669"/>
    <property type="project" value="UniProtKB-EC"/>
</dbReference>
<accession>A0ABS9BJK8</accession>
<feature type="domain" description="PpiC" evidence="3">
    <location>
        <begin position="221"/>
        <end position="320"/>
    </location>
</feature>
<evidence type="ECO:0000256" key="2">
    <source>
        <dbReference type="SAM" id="SignalP"/>
    </source>
</evidence>
<feature type="chain" id="PRO_5046387538" evidence="2">
    <location>
        <begin position="24"/>
        <end position="621"/>
    </location>
</feature>
<dbReference type="Gene3D" id="3.10.50.40">
    <property type="match status" value="2"/>
</dbReference>
<protein>
    <submittedName>
        <fullName evidence="4">Peptidylprolyl isomerase</fullName>
        <ecNumber evidence="4">5.2.1.8</ecNumber>
    </submittedName>
</protein>
<feature type="signal peptide" evidence="2">
    <location>
        <begin position="1"/>
        <end position="23"/>
    </location>
</feature>
<keyword evidence="2" id="KW-0732">Signal</keyword>
<dbReference type="EC" id="5.2.1.8" evidence="4"/>
<sequence length="621" mass="70960">MSWKKCFLLLTTVLLLMPAIMHAQTLFSFGGNEVSKQEFLEAFRKNNPEKKASRLELEEYLELYIRYRLKVQWAYQAQLDTLPSIQMEWERFRNQVAGQYVTDDSTLQELIDEALKRSATERLISHIYVAAGNDSTAAAAKINAAKAALTRGEPFEKVALQFSEDPSVQQNKGLIGWISVFTLPYELENLAYTTSLNQVSPVYRSASAFHLFYVQNSRPSTGKTSIAQIFLEIPENAEEVIRKKADSLYQLLKAGADFAQMAYQFSNDNASYQNGGELLPFQAGTYDPAFEAVVSKLDKPGAISAPYRSSQGFHIIKLLSREALPESTNEEFKEDIRNRVLASDRYQKANEAAYLKARKLTGLKMLPVKGTRNASSPIASIGKRILTEGEFQLYRQDQSGLGSSGQKLPSEEMQRENFIRQQVMQEYLRNLEMYRPDFAAQLKEFREGTLIFEAMQQQIWDKAASDEKGLQTYFTQHSARYKWKESFRGVLFTCSDQATATTLYDQIKSQPQQWNTILPRFKNTVLADTGRYEYDQLPFHLDAVKLAVGGLSNPQQIEDSEQFGFVYCIEKLPANLPRDFENARGYVLNDYQLQLEENWIQELKKTYPVKINKSVLNSLNR</sequence>
<organism evidence="4 5">
    <name type="scientific">Flavihumibacter fluminis</name>
    <dbReference type="NCBI Taxonomy" id="2909236"/>
    <lineage>
        <taxon>Bacteria</taxon>
        <taxon>Pseudomonadati</taxon>
        <taxon>Bacteroidota</taxon>
        <taxon>Chitinophagia</taxon>
        <taxon>Chitinophagales</taxon>
        <taxon>Chitinophagaceae</taxon>
        <taxon>Flavihumibacter</taxon>
    </lineage>
</organism>
<dbReference type="InterPro" id="IPR050245">
    <property type="entry name" value="PrsA_foldase"/>
</dbReference>
<evidence type="ECO:0000256" key="1">
    <source>
        <dbReference type="PROSITE-ProRule" id="PRU00278"/>
    </source>
</evidence>
<reference evidence="4 5" key="1">
    <citation type="submission" date="2022-01" db="EMBL/GenBank/DDBJ databases">
        <title>Flavihumibacter sp. nov., isolated from sediment of a river.</title>
        <authorList>
            <person name="Liu H."/>
        </authorList>
    </citation>
    <scope>NUCLEOTIDE SEQUENCE [LARGE SCALE GENOMIC DNA]</scope>
    <source>
        <strain evidence="4 5">RY-1</strain>
    </source>
</reference>